<dbReference type="Proteomes" id="UP000199371">
    <property type="component" value="Unassembled WGS sequence"/>
</dbReference>
<keyword evidence="1" id="KW-1133">Transmembrane helix</keyword>
<dbReference type="NCBIfam" id="TIGR02595">
    <property type="entry name" value="PEP_CTERM"/>
    <property type="match status" value="1"/>
</dbReference>
<feature type="chain" id="PRO_5011628164" evidence="2">
    <location>
        <begin position="26"/>
        <end position="164"/>
    </location>
</feature>
<evidence type="ECO:0000313" key="3">
    <source>
        <dbReference type="EMBL" id="SEH58030.1"/>
    </source>
</evidence>
<dbReference type="InterPro" id="IPR013424">
    <property type="entry name" value="Ice-binding_C"/>
</dbReference>
<dbReference type="EMBL" id="FNXF01000001">
    <property type="protein sequence ID" value="SEH58030.1"/>
    <property type="molecule type" value="Genomic_DNA"/>
</dbReference>
<keyword evidence="2" id="KW-0732">Signal</keyword>
<gene>
    <name evidence="3" type="ORF">SAMN05660691_00297</name>
</gene>
<organism evidence="3 4">
    <name type="scientific">Rheinheimera pacifica</name>
    <dbReference type="NCBI Taxonomy" id="173990"/>
    <lineage>
        <taxon>Bacteria</taxon>
        <taxon>Pseudomonadati</taxon>
        <taxon>Pseudomonadota</taxon>
        <taxon>Gammaproteobacteria</taxon>
        <taxon>Chromatiales</taxon>
        <taxon>Chromatiaceae</taxon>
        <taxon>Rheinheimera</taxon>
    </lineage>
</organism>
<feature type="signal peptide" evidence="2">
    <location>
        <begin position="1"/>
        <end position="25"/>
    </location>
</feature>
<dbReference type="STRING" id="173990.SAMN05660691_00297"/>
<evidence type="ECO:0000256" key="1">
    <source>
        <dbReference type="SAM" id="Phobius"/>
    </source>
</evidence>
<dbReference type="OrthoDB" id="5768843at2"/>
<feature type="transmembrane region" description="Helical" evidence="1">
    <location>
        <begin position="138"/>
        <end position="159"/>
    </location>
</feature>
<evidence type="ECO:0000313" key="4">
    <source>
        <dbReference type="Proteomes" id="UP000199371"/>
    </source>
</evidence>
<reference evidence="4" key="1">
    <citation type="submission" date="2016-10" db="EMBL/GenBank/DDBJ databases">
        <authorList>
            <person name="Varghese N."/>
            <person name="Submissions S."/>
        </authorList>
    </citation>
    <scope>NUCLEOTIDE SEQUENCE [LARGE SCALE GENOMIC DNA]</scope>
    <source>
        <strain evidence="4">DSM 17616</strain>
    </source>
</reference>
<name>A0A1H6JED0_9GAMM</name>
<protein>
    <submittedName>
        <fullName evidence="3">PEP-CTERM protein-sorting domain-containing protein</fullName>
    </submittedName>
</protein>
<keyword evidence="1" id="KW-0812">Transmembrane</keyword>
<dbReference type="AlphaFoldDB" id="A0A1H6JED0"/>
<dbReference type="RefSeq" id="WP_092789433.1">
    <property type="nucleotide sequence ID" value="NZ_FNXF01000001.1"/>
</dbReference>
<evidence type="ECO:0000256" key="2">
    <source>
        <dbReference type="SAM" id="SignalP"/>
    </source>
</evidence>
<accession>A0A1H6JED0</accession>
<keyword evidence="4" id="KW-1185">Reference proteome</keyword>
<keyword evidence="1" id="KW-0472">Membrane</keyword>
<proteinExistence type="predicted"/>
<sequence length="164" mass="18023">MLKSILFALSALVLSSLALPKTVQAAPIMTQEFLFEDGTSFGVLSVDLDNIDEFGHVLQWETFELFGFTIGESFLFLAEYNPLNLAAGFTFLNFDVNDISNSFAFQGFWDSALGEGFMDIFSTDGQFLDAGPFYLSNVTLVSEPATLFLMLAAVGGLLLRRRQG</sequence>